<reference evidence="5 8" key="2">
    <citation type="submission" date="2022-05" db="EMBL/GenBank/DDBJ databases">
        <title>Genome Sequencing of Bee-Associated Microbes.</title>
        <authorList>
            <person name="Dunlap C."/>
        </authorList>
    </citation>
    <scope>NUCLEOTIDE SEQUENCE [LARGE SCALE GENOMIC DNA]</scope>
    <source>
        <strain evidence="5 8">NRRL B-23120</strain>
    </source>
</reference>
<keyword evidence="8" id="KW-1185">Reference proteome</keyword>
<dbReference type="Proteomes" id="UP001527202">
    <property type="component" value="Unassembled WGS sequence"/>
</dbReference>
<evidence type="ECO:0000313" key="5">
    <source>
        <dbReference type="EMBL" id="MCY9598433.1"/>
    </source>
</evidence>
<dbReference type="Pfam" id="PF01408">
    <property type="entry name" value="GFO_IDH_MocA"/>
    <property type="match status" value="1"/>
</dbReference>
<reference evidence="6 7" key="1">
    <citation type="submission" date="2018-01" db="EMBL/GenBank/DDBJ databases">
        <title>The whole genome sequencing and assembly of Paenibacillus chitinolyticus KCCM 41400 strain.</title>
        <authorList>
            <person name="Kim J.-Y."/>
            <person name="Park M.-K."/>
            <person name="Lee Y.-J."/>
            <person name="Yi H."/>
            <person name="Bahn Y.-S."/>
            <person name="Kim J.F."/>
            <person name="Lee D.-W."/>
        </authorList>
    </citation>
    <scope>NUCLEOTIDE SEQUENCE [LARGE SCALE GENOMIC DNA]</scope>
    <source>
        <strain evidence="6 7">KCCM 41400</strain>
    </source>
</reference>
<dbReference type="Gene3D" id="3.40.50.720">
    <property type="entry name" value="NAD(P)-binding Rossmann-like Domain"/>
    <property type="match status" value="1"/>
</dbReference>
<dbReference type="KEGG" id="pchi:PC41400_28335"/>
<comment type="similarity">
    <text evidence="1">Belongs to the Gfo/Idh/MocA family.</text>
</comment>
<feature type="domain" description="GFO/IDH/MocA-like oxidoreductase" evidence="4">
    <location>
        <begin position="137"/>
        <end position="255"/>
    </location>
</feature>
<dbReference type="InterPro" id="IPR036291">
    <property type="entry name" value="NAD(P)-bd_dom_sf"/>
</dbReference>
<dbReference type="AlphaFoldDB" id="A0A410X445"/>
<dbReference type="InterPro" id="IPR000683">
    <property type="entry name" value="Gfo/Idh/MocA-like_OxRdtase_N"/>
</dbReference>
<evidence type="ECO:0000256" key="1">
    <source>
        <dbReference type="ARBA" id="ARBA00010928"/>
    </source>
</evidence>
<feature type="domain" description="Gfo/Idh/MocA-like oxidoreductase N-terminal" evidence="3">
    <location>
        <begin position="8"/>
        <end position="126"/>
    </location>
</feature>
<dbReference type="Gene3D" id="3.30.360.10">
    <property type="entry name" value="Dihydrodipicolinate Reductase, domain 2"/>
    <property type="match status" value="1"/>
</dbReference>
<dbReference type="GO" id="GO:0016491">
    <property type="term" value="F:oxidoreductase activity"/>
    <property type="evidence" value="ECO:0007669"/>
    <property type="project" value="UniProtKB-KW"/>
</dbReference>
<dbReference type="Proteomes" id="UP000288943">
    <property type="component" value="Chromosome"/>
</dbReference>
<keyword evidence="2" id="KW-0560">Oxidoreductase</keyword>
<accession>A0A410X445</accession>
<dbReference type="SUPFAM" id="SSF51735">
    <property type="entry name" value="NAD(P)-binding Rossmann-fold domains"/>
    <property type="match status" value="1"/>
</dbReference>
<dbReference type="Pfam" id="PF22725">
    <property type="entry name" value="GFO_IDH_MocA_C3"/>
    <property type="match status" value="1"/>
</dbReference>
<dbReference type="GO" id="GO:0000166">
    <property type="term" value="F:nucleotide binding"/>
    <property type="evidence" value="ECO:0007669"/>
    <property type="project" value="InterPro"/>
</dbReference>
<evidence type="ECO:0000256" key="2">
    <source>
        <dbReference type="ARBA" id="ARBA00023002"/>
    </source>
</evidence>
<dbReference type="PANTHER" id="PTHR22604">
    <property type="entry name" value="OXIDOREDUCTASES"/>
    <property type="match status" value="1"/>
</dbReference>
<dbReference type="RefSeq" id="WP_042234247.1">
    <property type="nucleotide sequence ID" value="NZ_CP026520.1"/>
</dbReference>
<evidence type="ECO:0000313" key="7">
    <source>
        <dbReference type="Proteomes" id="UP000288943"/>
    </source>
</evidence>
<proteinExistence type="inferred from homology"/>
<sequence length="335" mass="35945">MSSVNRKIRWGILGCASIALRAIVPAIQASSTGELAAIASRDGSKAREAARRHGIPAAYGSYEELLADPTLEAVYIPLPNHLHFEWTIKAARAGKHVLCEKPLALTAAQAQEMVAACREAGVLLAEAFMYRHHPRYDRIREILAAGELGVIRAMRASFTFDNSADTGNVRCRKEWGGGSLYDIGCYTLNAARYLLGGEPEAVTVQAFFSPGHGGVDMMASGLVEFPGGVALTFDCGMWAASRNTIEIVGTAGTIEVPSAFVAPEGRGADFTVTLNGTCRKEPTPPVNQYAVQIDDFGRAVLGREPYRFPAEDAINGMKVLEACLLSAETRARISL</sequence>
<evidence type="ECO:0000313" key="6">
    <source>
        <dbReference type="EMBL" id="QAV21366.1"/>
    </source>
</evidence>
<dbReference type="GeneID" id="95378702"/>
<dbReference type="EMBL" id="JAMDMJ010000030">
    <property type="protein sequence ID" value="MCY9598433.1"/>
    <property type="molecule type" value="Genomic_DNA"/>
</dbReference>
<evidence type="ECO:0000259" key="3">
    <source>
        <dbReference type="Pfam" id="PF01408"/>
    </source>
</evidence>
<name>A0A410X445_9BACL</name>
<dbReference type="EMBL" id="CP026520">
    <property type="protein sequence ID" value="QAV21366.1"/>
    <property type="molecule type" value="Genomic_DNA"/>
</dbReference>
<dbReference type="OrthoDB" id="9815825at2"/>
<dbReference type="InterPro" id="IPR050984">
    <property type="entry name" value="Gfo/Idh/MocA_domain"/>
</dbReference>
<gene>
    <name evidence="5" type="ORF">M5X16_22035</name>
    <name evidence="6" type="ORF">PC41400_28335</name>
</gene>
<organism evidence="6 7">
    <name type="scientific">Paenibacillus chitinolyticus</name>
    <dbReference type="NCBI Taxonomy" id="79263"/>
    <lineage>
        <taxon>Bacteria</taxon>
        <taxon>Bacillati</taxon>
        <taxon>Bacillota</taxon>
        <taxon>Bacilli</taxon>
        <taxon>Bacillales</taxon>
        <taxon>Paenibacillaceae</taxon>
        <taxon>Paenibacillus</taxon>
    </lineage>
</organism>
<dbReference type="InterPro" id="IPR055170">
    <property type="entry name" value="GFO_IDH_MocA-like_dom"/>
</dbReference>
<dbReference type="SUPFAM" id="SSF55347">
    <property type="entry name" value="Glyceraldehyde-3-phosphate dehydrogenase-like, C-terminal domain"/>
    <property type="match status" value="1"/>
</dbReference>
<evidence type="ECO:0000259" key="4">
    <source>
        <dbReference type="Pfam" id="PF22725"/>
    </source>
</evidence>
<protein>
    <submittedName>
        <fullName evidence="6">Gfo/Idh/MocA family oxidoreductase</fullName>
    </submittedName>
</protein>
<evidence type="ECO:0000313" key="8">
    <source>
        <dbReference type="Proteomes" id="UP001527202"/>
    </source>
</evidence>
<dbReference type="PANTHER" id="PTHR22604:SF105">
    <property type="entry name" value="TRANS-1,2-DIHYDROBENZENE-1,2-DIOL DEHYDROGENASE"/>
    <property type="match status" value="1"/>
</dbReference>